<evidence type="ECO:0000256" key="1">
    <source>
        <dbReference type="ARBA" id="ARBA00004141"/>
    </source>
</evidence>
<feature type="transmembrane region" description="Helical" evidence="5">
    <location>
        <begin position="240"/>
        <end position="262"/>
    </location>
</feature>
<dbReference type="InterPro" id="IPR039421">
    <property type="entry name" value="Type_1_exporter"/>
</dbReference>
<dbReference type="InterPro" id="IPR003439">
    <property type="entry name" value="ABC_transporter-like_ATP-bd"/>
</dbReference>
<feature type="domain" description="ABC transporter" evidence="6">
    <location>
        <begin position="328"/>
        <end position="563"/>
    </location>
</feature>
<dbReference type="Pfam" id="PF00664">
    <property type="entry name" value="ABC_membrane"/>
    <property type="match status" value="1"/>
</dbReference>
<dbReference type="EMBL" id="JAHLPM010000015">
    <property type="protein sequence ID" value="MBU5439433.1"/>
    <property type="molecule type" value="Genomic_DNA"/>
</dbReference>
<feature type="transmembrane region" description="Helical" evidence="5">
    <location>
        <begin position="268"/>
        <end position="293"/>
    </location>
</feature>
<name>A0ABS6EB91_9FIRM</name>
<protein>
    <submittedName>
        <fullName evidence="8">ABC transporter ATP-binding protein/permease</fullName>
    </submittedName>
</protein>
<dbReference type="PROSITE" id="PS00211">
    <property type="entry name" value="ABC_TRANSPORTER_1"/>
    <property type="match status" value="1"/>
</dbReference>
<dbReference type="PROSITE" id="PS50893">
    <property type="entry name" value="ABC_TRANSPORTER_2"/>
    <property type="match status" value="1"/>
</dbReference>
<sequence>MDQSNVMKKNGRFYFAMVLHVLEGMLSGCNFMVLYLSIRALLEDTLNTKLLFTLTGTLALIFVVRLIIYSIGYTQGQIGGAEVSKHIRLFLGDKIKKIPLSRFTKAQTGEYINVVTSDVNNYESILTHKSGDIIKNIALSLSLIFFVSTVYLPAGLILLVVYLMLIPALWFSFRSVKKYGNEKNQILADNVSNIVEYITGIQTFRSYGIGGTKNKTVTDSMGAYSNISYQYEKKVIPIGVSYNIIVWCSLPAMVLVAGNAWVSGLLDTATFIMVSVLPIFASKLAGTIFIDLTSYKNLMISKRKINKVIFEEEEPESTVPFMPKNKDVCFEDVWFSYVENEPVLTGVSFTAENEELTAIVGDSGSGKSTILNLISKYYKPQSGKICIGGIPITEIASEKVLELISMVDQDVFLFNDTIKNNIRYARPSATDIEIIQACKLANCDAFIRKLEKGYDTPIGENGSQLSGGERQRLSIARAILKNSPILLLDEATASLDIENELAVKDAIRNLLKEKKTVIMIAHTLSIVQNANKIVVVSNGRIIEQGPHEELLQKQGKYYSMWKAEEELAV</sequence>
<keyword evidence="3 5" id="KW-1133">Transmembrane helix</keyword>
<evidence type="ECO:0000256" key="4">
    <source>
        <dbReference type="ARBA" id="ARBA00023136"/>
    </source>
</evidence>
<feature type="transmembrane region" description="Helical" evidence="5">
    <location>
        <begin position="12"/>
        <end position="38"/>
    </location>
</feature>
<dbReference type="PANTHER" id="PTHR24221">
    <property type="entry name" value="ATP-BINDING CASSETTE SUB-FAMILY B"/>
    <property type="match status" value="1"/>
</dbReference>
<keyword evidence="2 5" id="KW-0812">Transmembrane</keyword>
<keyword evidence="9" id="KW-1185">Reference proteome</keyword>
<accession>A0ABS6EB91</accession>
<evidence type="ECO:0000313" key="8">
    <source>
        <dbReference type="EMBL" id="MBU5439433.1"/>
    </source>
</evidence>
<feature type="domain" description="ABC transmembrane type-1" evidence="7">
    <location>
        <begin position="15"/>
        <end position="297"/>
    </location>
</feature>
<comment type="subcellular location">
    <subcellularLocation>
        <location evidence="1">Membrane</location>
        <topology evidence="1">Multi-pass membrane protein</topology>
    </subcellularLocation>
</comment>
<dbReference type="InterPro" id="IPR003593">
    <property type="entry name" value="AAA+_ATPase"/>
</dbReference>
<organism evidence="8 9">
    <name type="scientific">Tissierella simiarum</name>
    <dbReference type="NCBI Taxonomy" id="2841534"/>
    <lineage>
        <taxon>Bacteria</taxon>
        <taxon>Bacillati</taxon>
        <taxon>Bacillota</taxon>
        <taxon>Tissierellia</taxon>
        <taxon>Tissierellales</taxon>
        <taxon>Tissierellaceae</taxon>
        <taxon>Tissierella</taxon>
    </lineage>
</organism>
<evidence type="ECO:0000259" key="6">
    <source>
        <dbReference type="PROSITE" id="PS50893"/>
    </source>
</evidence>
<dbReference type="PROSITE" id="PS50929">
    <property type="entry name" value="ABC_TM1F"/>
    <property type="match status" value="1"/>
</dbReference>
<keyword evidence="4 5" id="KW-0472">Membrane</keyword>
<dbReference type="Pfam" id="PF00005">
    <property type="entry name" value="ABC_tran"/>
    <property type="match status" value="1"/>
</dbReference>
<dbReference type="Proteomes" id="UP000749471">
    <property type="component" value="Unassembled WGS sequence"/>
</dbReference>
<dbReference type="PANTHER" id="PTHR24221:SF397">
    <property type="entry name" value="ABC TRANSPORTER, ATP-BINDING TRANSMEMBRANE PROTEIN"/>
    <property type="match status" value="1"/>
</dbReference>
<dbReference type="InterPro" id="IPR011527">
    <property type="entry name" value="ABC1_TM_dom"/>
</dbReference>
<evidence type="ECO:0000259" key="7">
    <source>
        <dbReference type="PROSITE" id="PS50929"/>
    </source>
</evidence>
<proteinExistence type="predicted"/>
<keyword evidence="8" id="KW-0547">Nucleotide-binding</keyword>
<comment type="caution">
    <text evidence="8">The sequence shown here is derived from an EMBL/GenBank/DDBJ whole genome shotgun (WGS) entry which is preliminary data.</text>
</comment>
<gene>
    <name evidence="8" type="ORF">KQI42_15555</name>
</gene>
<reference evidence="8 9" key="1">
    <citation type="submission" date="2021-06" db="EMBL/GenBank/DDBJ databases">
        <authorList>
            <person name="Sun Q."/>
            <person name="Li D."/>
        </authorList>
    </citation>
    <scope>NUCLEOTIDE SEQUENCE [LARGE SCALE GENOMIC DNA]</scope>
    <source>
        <strain evidence="8 9">MSJ-40</strain>
    </source>
</reference>
<evidence type="ECO:0000256" key="3">
    <source>
        <dbReference type="ARBA" id="ARBA00022989"/>
    </source>
</evidence>
<dbReference type="SMART" id="SM00382">
    <property type="entry name" value="AAA"/>
    <property type="match status" value="1"/>
</dbReference>
<dbReference type="GO" id="GO:0005524">
    <property type="term" value="F:ATP binding"/>
    <property type="evidence" value="ECO:0007669"/>
    <property type="project" value="UniProtKB-KW"/>
</dbReference>
<dbReference type="InterPro" id="IPR017871">
    <property type="entry name" value="ABC_transporter-like_CS"/>
</dbReference>
<evidence type="ECO:0000256" key="2">
    <source>
        <dbReference type="ARBA" id="ARBA00022692"/>
    </source>
</evidence>
<feature type="transmembrane region" description="Helical" evidence="5">
    <location>
        <begin position="50"/>
        <end position="68"/>
    </location>
</feature>
<keyword evidence="8" id="KW-0067">ATP-binding</keyword>
<evidence type="ECO:0000313" key="9">
    <source>
        <dbReference type="Proteomes" id="UP000749471"/>
    </source>
</evidence>
<evidence type="ECO:0000256" key="5">
    <source>
        <dbReference type="SAM" id="Phobius"/>
    </source>
</evidence>